<sequence length="74" mass="8223">MLRAPRSASTNSRHARGWLLFETGGATSARTGLDLDRHWRNARTLASHNPDSYKLRYLGDHLLNGATPPTGSFF</sequence>
<evidence type="ECO:0000313" key="1">
    <source>
        <dbReference type="EMBL" id="AWT55460.1"/>
    </source>
</evidence>
<protein>
    <submittedName>
        <fullName evidence="1">Putative acyl-CoA dehydrogenase</fullName>
    </submittedName>
</protein>
<dbReference type="Gene3D" id="1.20.140.10">
    <property type="entry name" value="Butyryl-CoA Dehydrogenase, subunit A, domain 3"/>
    <property type="match status" value="1"/>
</dbReference>
<accession>A0A2U9PUH6</accession>
<organism evidence="1 2">
    <name type="scientific">Mycolicibacterium smegmatis (strain MKD8)</name>
    <name type="common">Mycobacterium smegmatis</name>
    <dbReference type="NCBI Taxonomy" id="1214915"/>
    <lineage>
        <taxon>Bacteria</taxon>
        <taxon>Bacillati</taxon>
        <taxon>Actinomycetota</taxon>
        <taxon>Actinomycetes</taxon>
        <taxon>Mycobacteriales</taxon>
        <taxon>Mycobacteriaceae</taxon>
        <taxon>Mycolicibacterium</taxon>
    </lineage>
</organism>
<dbReference type="EMBL" id="CP027541">
    <property type="protein sequence ID" value="AWT55460.1"/>
    <property type="molecule type" value="Genomic_DNA"/>
</dbReference>
<evidence type="ECO:0000313" key="2">
    <source>
        <dbReference type="Proteomes" id="UP000011200"/>
    </source>
</evidence>
<reference evidence="2" key="2">
    <citation type="submission" date="2018-03" db="EMBL/GenBank/DDBJ databases">
        <authorList>
            <person name="Derbyshire K."/>
            <person name="Gray T.A."/>
            <person name="Champion M."/>
        </authorList>
    </citation>
    <scope>NUCLEOTIDE SEQUENCE [LARGE SCALE GENOMIC DNA]</scope>
    <source>
        <strain evidence="2">MKD8</strain>
    </source>
</reference>
<reference evidence="1 2" key="1">
    <citation type="journal article" date="2013" name="Genome Announc.">
        <title>Draft genome sequence of MKD8, a conjugal recipient Mycobacterium smegmatis strain.</title>
        <authorList>
            <person name="Gray T.A."/>
            <person name="Palumbo M.J."/>
            <person name="Derbyshire K.M."/>
        </authorList>
    </citation>
    <scope>NUCLEOTIDE SEQUENCE [LARGE SCALE GENOMIC DNA]</scope>
    <source>
        <strain evidence="1 2">MKD8</strain>
    </source>
</reference>
<gene>
    <name evidence="1" type="ORF">D806_044980</name>
</gene>
<proteinExistence type="predicted"/>
<name>A0A2U9PUH6_MYCSE</name>
<dbReference type="Proteomes" id="UP000011200">
    <property type="component" value="Chromosome"/>
</dbReference>
<dbReference type="AlphaFoldDB" id="A0A2U9PUH6"/>